<feature type="region of interest" description="Disordered" evidence="7">
    <location>
        <begin position="1"/>
        <end position="92"/>
    </location>
</feature>
<feature type="domain" description="DNA mismatch repair proteins mutS family" evidence="8">
    <location>
        <begin position="653"/>
        <end position="669"/>
    </location>
</feature>
<dbReference type="Gene3D" id="1.10.1420.10">
    <property type="match status" value="2"/>
</dbReference>
<reference evidence="9 10" key="1">
    <citation type="submission" date="2023-01" db="EMBL/GenBank/DDBJ databases">
        <title>Analysis of 21 Apiospora genomes using comparative genomics revels a genus with tremendous synthesis potential of carbohydrate active enzymes and secondary metabolites.</title>
        <authorList>
            <person name="Sorensen T."/>
        </authorList>
    </citation>
    <scope>NUCLEOTIDE SEQUENCE [LARGE SCALE GENOMIC DNA]</scope>
    <source>
        <strain evidence="9 10">CBS 33761</strain>
    </source>
</reference>
<comment type="caution">
    <text evidence="9">The sequence shown here is derived from an EMBL/GenBank/DDBJ whole genome shotgun (WGS) entry which is preliminary data.</text>
</comment>
<dbReference type="InterPro" id="IPR007860">
    <property type="entry name" value="DNA_mmatch_repair_MutS_con_dom"/>
</dbReference>
<evidence type="ECO:0000256" key="5">
    <source>
        <dbReference type="ARBA" id="ARBA00023254"/>
    </source>
</evidence>
<dbReference type="Gene3D" id="3.30.420.110">
    <property type="entry name" value="MutS, connector domain"/>
    <property type="match status" value="1"/>
</dbReference>
<dbReference type="PANTHER" id="PTHR11361">
    <property type="entry name" value="DNA MISMATCH REPAIR PROTEIN MUTS FAMILY MEMBER"/>
    <property type="match status" value="1"/>
</dbReference>
<keyword evidence="5" id="KW-0469">Meiosis</keyword>
<keyword evidence="3" id="KW-0067">ATP-binding</keyword>
<dbReference type="SUPFAM" id="SSF52540">
    <property type="entry name" value="P-loop containing nucleoside triphosphate hydrolases"/>
    <property type="match status" value="1"/>
</dbReference>
<organism evidence="9 10">
    <name type="scientific">Apiospora rasikravindrae</name>
    <dbReference type="NCBI Taxonomy" id="990691"/>
    <lineage>
        <taxon>Eukaryota</taxon>
        <taxon>Fungi</taxon>
        <taxon>Dikarya</taxon>
        <taxon>Ascomycota</taxon>
        <taxon>Pezizomycotina</taxon>
        <taxon>Sordariomycetes</taxon>
        <taxon>Xylariomycetidae</taxon>
        <taxon>Amphisphaeriales</taxon>
        <taxon>Apiosporaceae</taxon>
        <taxon>Apiospora</taxon>
    </lineage>
</organism>
<dbReference type="Pfam" id="PF00488">
    <property type="entry name" value="MutS_V"/>
    <property type="match status" value="1"/>
</dbReference>
<feature type="coiled-coil region" evidence="6">
    <location>
        <begin position="833"/>
        <end position="860"/>
    </location>
</feature>
<accession>A0ABR1UBC5</accession>
<dbReference type="InterPro" id="IPR036187">
    <property type="entry name" value="DNA_mismatch_repair_MutS_sf"/>
</dbReference>
<evidence type="ECO:0000256" key="3">
    <source>
        <dbReference type="ARBA" id="ARBA00022840"/>
    </source>
</evidence>
<dbReference type="InterPro" id="IPR027417">
    <property type="entry name" value="P-loop_NTPase"/>
</dbReference>
<dbReference type="InterPro" id="IPR045076">
    <property type="entry name" value="MutS"/>
</dbReference>
<dbReference type="SUPFAM" id="SSF48334">
    <property type="entry name" value="DNA repair protein MutS, domain III"/>
    <property type="match status" value="1"/>
</dbReference>
<sequence>MMSSPMPSRLSSATSLRSLTGKRRLSNSSNRTSTLTPHPSVRAGRRTPATQSTSHSRSGSRSGRSVTSSSRRSGHRRNASIASGRRSTAASSVWGSDGHQVVCAVSEARGVSPSVGLAFINATTNEAVLCQICDSQFYVKTVHKIRIYGPSVVLMVNTAFPPHPKSHLLSILEDALRGTPIEAVDRKYWSETSGLEFIQTLSFREDLDAIKVAIQGNYYATCSFAAAVKYMMLTCRLTIMSHSLRLSYQPSEDTMMIDISTIQSLELIQNIQNAMSKDCLYGLLNETVTPMGSRMLRSSILQPSTQVQGTLTPRYDALDELAAKEDMFFEIRKALKGFTDGEKLLTKLVIVQEGASVYASEQAINHVLMIKVFVLAISSLHEALREAESELLRLIRNICRPELIEPVIEMIKENINEDVTFMKFPIDMWHQRTYAVKSGVNGLLDVARQTYKEGTDDVHQHVDDINKEFEISLDIKFDQDRKYWLRVRECDVENRVLPDILINRVRKGGYFECQTLSLVQLNTRIADSHNEAVMLSDRVIHDLLDSIRGHIPSLFRVCESIALLDMISSFGQSVTVRDYIRPEIGSVLALKAAKHPIYEKIGCFVPAEYASFPVIDQLFVRMSTDDSIEANMSTFSIEMRELAFILRNITKQSLAVIDELGRGTSTRDGLAIAIAISEALLQSEAFVWFATHFGQLTAVLGNRPGVLNLHLETEVSRGNNQENPKMTMLYKVSSGPAQEEHYGINMARMIGFPEPFIEVAGEVSSTLKKQIEEKKRASQSRQLSSKRNLILNLNESLLQLRGSDMDDAALGSYLKRLQGEFVLRMDEIAKNCRESHNDDAESVAEEVDEMELAMRKACEQGAVTSQQTDSPVDASMANLCGVRGTGKAATSDAADAKIMKMALFIVVIPRTQYSNFP</sequence>
<evidence type="ECO:0000256" key="2">
    <source>
        <dbReference type="ARBA" id="ARBA00022741"/>
    </source>
</evidence>
<dbReference type="InterPro" id="IPR007696">
    <property type="entry name" value="DNA_mismatch_repair_MutS_core"/>
</dbReference>
<feature type="compositionally biased region" description="Low complexity" evidence="7">
    <location>
        <begin position="1"/>
        <end position="19"/>
    </location>
</feature>
<protein>
    <submittedName>
        <fullName evidence="9">MutS domain V</fullName>
    </submittedName>
</protein>
<proteinExistence type="inferred from homology"/>
<evidence type="ECO:0000259" key="8">
    <source>
        <dbReference type="PROSITE" id="PS00486"/>
    </source>
</evidence>
<dbReference type="SMART" id="SM00533">
    <property type="entry name" value="MUTSd"/>
    <property type="match status" value="1"/>
</dbReference>
<dbReference type="SUPFAM" id="SSF53150">
    <property type="entry name" value="DNA repair protein MutS, domain II"/>
    <property type="match status" value="1"/>
</dbReference>
<gene>
    <name evidence="9" type="ORF">PG993_001430</name>
</gene>
<dbReference type="InterPro" id="IPR036678">
    <property type="entry name" value="MutS_con_dom_sf"/>
</dbReference>
<keyword evidence="6" id="KW-0175">Coiled coil</keyword>
<keyword evidence="10" id="KW-1185">Reference proteome</keyword>
<evidence type="ECO:0000313" key="10">
    <source>
        <dbReference type="Proteomes" id="UP001444661"/>
    </source>
</evidence>
<evidence type="ECO:0000313" key="9">
    <source>
        <dbReference type="EMBL" id="KAK8056203.1"/>
    </source>
</evidence>
<dbReference type="InterPro" id="IPR007861">
    <property type="entry name" value="DNA_mismatch_repair_MutS_clamp"/>
</dbReference>
<dbReference type="Pfam" id="PF05190">
    <property type="entry name" value="MutS_IV"/>
    <property type="match status" value="1"/>
</dbReference>
<dbReference type="EMBL" id="JAQQWK010000001">
    <property type="protein sequence ID" value="KAK8056203.1"/>
    <property type="molecule type" value="Genomic_DNA"/>
</dbReference>
<dbReference type="Pfam" id="PF05188">
    <property type="entry name" value="MutS_II"/>
    <property type="match status" value="1"/>
</dbReference>
<name>A0ABR1UBC5_9PEZI</name>
<dbReference type="Pfam" id="PF05192">
    <property type="entry name" value="MutS_III"/>
    <property type="match status" value="1"/>
</dbReference>
<dbReference type="Gene3D" id="3.40.50.300">
    <property type="entry name" value="P-loop containing nucleotide triphosphate hydrolases"/>
    <property type="match status" value="1"/>
</dbReference>
<evidence type="ECO:0000256" key="1">
    <source>
        <dbReference type="ARBA" id="ARBA00006271"/>
    </source>
</evidence>
<keyword evidence="4" id="KW-0238">DNA-binding</keyword>
<dbReference type="InterPro" id="IPR000432">
    <property type="entry name" value="DNA_mismatch_repair_MutS_C"/>
</dbReference>
<evidence type="ECO:0000256" key="7">
    <source>
        <dbReference type="SAM" id="MobiDB-lite"/>
    </source>
</evidence>
<evidence type="ECO:0000256" key="4">
    <source>
        <dbReference type="ARBA" id="ARBA00023125"/>
    </source>
</evidence>
<feature type="compositionally biased region" description="Low complexity" evidence="7">
    <location>
        <begin position="26"/>
        <end position="36"/>
    </location>
</feature>
<dbReference type="PROSITE" id="PS00486">
    <property type="entry name" value="DNA_MISMATCH_REPAIR_2"/>
    <property type="match status" value="1"/>
</dbReference>
<dbReference type="Proteomes" id="UP001444661">
    <property type="component" value="Unassembled WGS sequence"/>
</dbReference>
<dbReference type="PANTHER" id="PTHR11361:SF21">
    <property type="entry name" value="MUTS PROTEIN HOMOLOG 4"/>
    <property type="match status" value="1"/>
</dbReference>
<comment type="similarity">
    <text evidence="1">Belongs to the DNA mismatch repair MutS family.</text>
</comment>
<evidence type="ECO:0000256" key="6">
    <source>
        <dbReference type="SAM" id="Coils"/>
    </source>
</evidence>
<dbReference type="SMART" id="SM00534">
    <property type="entry name" value="MUTSac"/>
    <property type="match status" value="1"/>
</dbReference>
<feature type="compositionally biased region" description="Low complexity" evidence="7">
    <location>
        <begin position="52"/>
        <end position="71"/>
    </location>
</feature>
<keyword evidence="2" id="KW-0547">Nucleotide-binding</keyword>